<comment type="caution">
    <text evidence="2">The sequence shown here is derived from an EMBL/GenBank/DDBJ whole genome shotgun (WGS) entry which is preliminary data.</text>
</comment>
<dbReference type="EMBL" id="JASCZI010060478">
    <property type="protein sequence ID" value="MED6132552.1"/>
    <property type="molecule type" value="Genomic_DNA"/>
</dbReference>
<sequence length="374" mass="38588">MEDDDEFGDLYTDVLRPFTSSSSAPQPHHYSPAPAPASASAPAPPSIDLNLTAPEIPYAPPHSNYPVPHRSSDHTIDGGDVARAVPLEPVVGARVPDGRDAEIAPRVSLDLNRGKELISDADVRAKGDDLTDKDVKFDIEDEEGEDIGSEPVIPGLSADAAGGNGVGDGAEDMRRVEGGPEGGGGDDDWDSDSDDDLQIVLNDNSHMAMERAGMVGDGDGDDEDEDGGLVIVADGDPNQGGEEQDWGDNTALPADGERKDGELGKANTSVAAPLKIGYSGHGYHPFHSQYKYVRPGAAPMPGVATSAPGGPPGPIRPLANMAGRGRGDWRPPGVKGAAAMQKGFLAGSGLPGWGNSAAGRGFGGGLEFTLPSHK</sequence>
<evidence type="ECO:0000313" key="3">
    <source>
        <dbReference type="Proteomes" id="UP001341840"/>
    </source>
</evidence>
<dbReference type="InterPro" id="IPR044976">
    <property type="entry name" value="FIPS5/FIPS3-like"/>
</dbReference>
<accession>A0ABU6S8F1</accession>
<reference evidence="2 3" key="1">
    <citation type="journal article" date="2023" name="Plants (Basel)">
        <title>Bridging the Gap: Combining Genomics and Transcriptomics Approaches to Understand Stylosanthes scabra, an Orphan Legume from the Brazilian Caatinga.</title>
        <authorList>
            <person name="Ferreira-Neto J.R.C."/>
            <person name="da Silva M.D."/>
            <person name="Binneck E."/>
            <person name="de Melo N.F."/>
            <person name="da Silva R.H."/>
            <person name="de Melo A.L.T.M."/>
            <person name="Pandolfi V."/>
            <person name="Bustamante F.O."/>
            <person name="Brasileiro-Vidal A.C."/>
            <person name="Benko-Iseppon A.M."/>
        </authorList>
    </citation>
    <scope>NUCLEOTIDE SEQUENCE [LARGE SCALE GENOMIC DNA]</scope>
    <source>
        <tissue evidence="2">Leaves</tissue>
    </source>
</reference>
<protein>
    <submittedName>
        <fullName evidence="2">Uncharacterized protein</fullName>
    </submittedName>
</protein>
<keyword evidence="3" id="KW-1185">Reference proteome</keyword>
<feature type="compositionally biased region" description="Acidic residues" evidence="1">
    <location>
        <begin position="184"/>
        <end position="194"/>
    </location>
</feature>
<organism evidence="2 3">
    <name type="scientific">Stylosanthes scabra</name>
    <dbReference type="NCBI Taxonomy" id="79078"/>
    <lineage>
        <taxon>Eukaryota</taxon>
        <taxon>Viridiplantae</taxon>
        <taxon>Streptophyta</taxon>
        <taxon>Embryophyta</taxon>
        <taxon>Tracheophyta</taxon>
        <taxon>Spermatophyta</taxon>
        <taxon>Magnoliopsida</taxon>
        <taxon>eudicotyledons</taxon>
        <taxon>Gunneridae</taxon>
        <taxon>Pentapetalae</taxon>
        <taxon>rosids</taxon>
        <taxon>fabids</taxon>
        <taxon>Fabales</taxon>
        <taxon>Fabaceae</taxon>
        <taxon>Papilionoideae</taxon>
        <taxon>50 kb inversion clade</taxon>
        <taxon>dalbergioids sensu lato</taxon>
        <taxon>Dalbergieae</taxon>
        <taxon>Pterocarpus clade</taxon>
        <taxon>Stylosanthes</taxon>
    </lineage>
</organism>
<gene>
    <name evidence="2" type="ORF">PIB30_020036</name>
</gene>
<feature type="region of interest" description="Disordered" evidence="1">
    <location>
        <begin position="1"/>
        <end position="79"/>
    </location>
</feature>
<feature type="region of interest" description="Disordered" evidence="1">
    <location>
        <begin position="138"/>
        <end position="194"/>
    </location>
</feature>
<dbReference type="PANTHER" id="PTHR36884">
    <property type="entry name" value="FIP1[III]-LIKE PROTEIN"/>
    <property type="match status" value="1"/>
</dbReference>
<dbReference type="PANTHER" id="PTHR36884:SF1">
    <property type="entry name" value="FIP1[V]-LIKE PROTEIN"/>
    <property type="match status" value="1"/>
</dbReference>
<feature type="compositionally biased region" description="Low complexity" evidence="1">
    <location>
        <begin position="20"/>
        <end position="41"/>
    </location>
</feature>
<dbReference type="Proteomes" id="UP001341840">
    <property type="component" value="Unassembled WGS sequence"/>
</dbReference>
<name>A0ABU6S8F1_9FABA</name>
<feature type="region of interest" description="Disordered" evidence="1">
    <location>
        <begin position="234"/>
        <end position="263"/>
    </location>
</feature>
<feature type="compositionally biased region" description="Acidic residues" evidence="1">
    <location>
        <begin position="139"/>
        <end position="148"/>
    </location>
</feature>
<evidence type="ECO:0000256" key="1">
    <source>
        <dbReference type="SAM" id="MobiDB-lite"/>
    </source>
</evidence>
<proteinExistence type="predicted"/>
<evidence type="ECO:0000313" key="2">
    <source>
        <dbReference type="EMBL" id="MED6132552.1"/>
    </source>
</evidence>